<dbReference type="Proteomes" id="UP000585474">
    <property type="component" value="Unassembled WGS sequence"/>
</dbReference>
<evidence type="ECO:0000256" key="1">
    <source>
        <dbReference type="SAM" id="MobiDB-lite"/>
    </source>
</evidence>
<reference evidence="2 3" key="1">
    <citation type="submission" date="2019-07" db="EMBL/GenBank/DDBJ databases">
        <title>De Novo Assembly of kiwifruit Actinidia rufa.</title>
        <authorList>
            <person name="Sugita-Konishi S."/>
            <person name="Sato K."/>
            <person name="Mori E."/>
            <person name="Abe Y."/>
            <person name="Kisaki G."/>
            <person name="Hamano K."/>
            <person name="Suezawa K."/>
            <person name="Otani M."/>
            <person name="Fukuda T."/>
            <person name="Manabe T."/>
            <person name="Gomi K."/>
            <person name="Tabuchi M."/>
            <person name="Akimitsu K."/>
            <person name="Kataoka I."/>
        </authorList>
    </citation>
    <scope>NUCLEOTIDE SEQUENCE [LARGE SCALE GENOMIC DNA]</scope>
    <source>
        <strain evidence="3">cv. Fuchu</strain>
    </source>
</reference>
<organism evidence="2 3">
    <name type="scientific">Actinidia rufa</name>
    <dbReference type="NCBI Taxonomy" id="165716"/>
    <lineage>
        <taxon>Eukaryota</taxon>
        <taxon>Viridiplantae</taxon>
        <taxon>Streptophyta</taxon>
        <taxon>Embryophyta</taxon>
        <taxon>Tracheophyta</taxon>
        <taxon>Spermatophyta</taxon>
        <taxon>Magnoliopsida</taxon>
        <taxon>eudicotyledons</taxon>
        <taxon>Gunneridae</taxon>
        <taxon>Pentapetalae</taxon>
        <taxon>asterids</taxon>
        <taxon>Ericales</taxon>
        <taxon>Actinidiaceae</taxon>
        <taxon>Actinidia</taxon>
    </lineage>
</organism>
<accession>A0A7J0EUS9</accession>
<keyword evidence="3" id="KW-1185">Reference proteome</keyword>
<dbReference type="EMBL" id="BJWL01000007">
    <property type="protein sequence ID" value="GFY90132.1"/>
    <property type="molecule type" value="Genomic_DNA"/>
</dbReference>
<feature type="region of interest" description="Disordered" evidence="1">
    <location>
        <begin position="30"/>
        <end position="49"/>
    </location>
</feature>
<sequence>MGRFQIPTKCNIPMFLHRLVQVAHHGLRGSDHGLQAHDSDGMRPTGMTPEGVHEIIATTYSKLTASIFTCCEVDVPE</sequence>
<protein>
    <submittedName>
        <fullName evidence="2">Uncharacterized protein</fullName>
    </submittedName>
</protein>
<evidence type="ECO:0000313" key="2">
    <source>
        <dbReference type="EMBL" id="GFY90132.1"/>
    </source>
</evidence>
<comment type="caution">
    <text evidence="2">The sequence shown here is derived from an EMBL/GenBank/DDBJ whole genome shotgun (WGS) entry which is preliminary data.</text>
</comment>
<dbReference type="AlphaFoldDB" id="A0A7J0EUS9"/>
<proteinExistence type="predicted"/>
<gene>
    <name evidence="2" type="ORF">Acr_07g0003290</name>
</gene>
<evidence type="ECO:0000313" key="3">
    <source>
        <dbReference type="Proteomes" id="UP000585474"/>
    </source>
</evidence>
<name>A0A7J0EUS9_9ERIC</name>
<feature type="compositionally biased region" description="Basic and acidic residues" evidence="1">
    <location>
        <begin position="30"/>
        <end position="41"/>
    </location>
</feature>